<evidence type="ECO:0000256" key="11">
    <source>
        <dbReference type="ARBA" id="ARBA00075877"/>
    </source>
</evidence>
<evidence type="ECO:0000256" key="8">
    <source>
        <dbReference type="ARBA" id="ARBA00050239"/>
    </source>
</evidence>
<dbReference type="PROSITE" id="PS50817">
    <property type="entry name" value="INTEIN_N_TER"/>
    <property type="match status" value="1"/>
</dbReference>
<dbReference type="GO" id="GO:0008236">
    <property type="term" value="F:serine-type peptidase activity"/>
    <property type="evidence" value="ECO:0007669"/>
    <property type="project" value="UniProtKB-KW"/>
</dbReference>
<evidence type="ECO:0000256" key="6">
    <source>
        <dbReference type="ARBA" id="ARBA00022825"/>
    </source>
</evidence>
<dbReference type="FunFam" id="3.40.50.880:FF:000007">
    <property type="entry name" value="Peptidase E"/>
    <property type="match status" value="1"/>
</dbReference>
<dbReference type="AlphaFoldDB" id="A0A023FHY5"/>
<dbReference type="Gene3D" id="3.40.50.880">
    <property type="match status" value="1"/>
</dbReference>
<dbReference type="CDD" id="cd03146">
    <property type="entry name" value="GAT1_Peptidase_E"/>
    <property type="match status" value="1"/>
</dbReference>
<dbReference type="InterPro" id="IPR006141">
    <property type="entry name" value="Intein_N"/>
</dbReference>
<evidence type="ECO:0000256" key="1">
    <source>
        <dbReference type="ARBA" id="ARBA00004496"/>
    </source>
</evidence>
<keyword evidence="3" id="KW-0963">Cytoplasm</keyword>
<keyword evidence="4" id="KW-0645">Protease</keyword>
<dbReference type="Pfam" id="PF03575">
    <property type="entry name" value="Peptidase_S51"/>
    <property type="match status" value="1"/>
</dbReference>
<protein>
    <recommendedName>
        <fullName evidence="10">dipeptidase E</fullName>
        <ecNumber evidence="10">3.4.13.21</ecNumber>
    </recommendedName>
    <alternativeName>
        <fullName evidence="11">Asp-specific dipeptidase</fullName>
    </alternativeName>
</protein>
<comment type="subcellular location">
    <subcellularLocation>
        <location evidence="1">Cytoplasm</location>
    </subcellularLocation>
</comment>
<dbReference type="GO" id="GO:0016539">
    <property type="term" value="P:intein-mediated protein splicing"/>
    <property type="evidence" value="ECO:0007669"/>
    <property type="project" value="InterPro"/>
</dbReference>
<dbReference type="EMBL" id="GBBK01003405">
    <property type="protein sequence ID" value="JAC21077.1"/>
    <property type="molecule type" value="mRNA"/>
</dbReference>
<dbReference type="SUPFAM" id="SSF52317">
    <property type="entry name" value="Class I glutamine amidotransferase-like"/>
    <property type="match status" value="1"/>
</dbReference>
<name>A0A023FHY5_AMBCJ</name>
<dbReference type="NCBIfam" id="NF003642">
    <property type="entry name" value="PRK05282.1"/>
    <property type="match status" value="1"/>
</dbReference>
<dbReference type="PANTHER" id="PTHR20842">
    <property type="entry name" value="PROTEASE S51 ALPHA-ASPARTYL DIPEPTIDASE"/>
    <property type="match status" value="1"/>
</dbReference>
<comment type="catalytic activity">
    <reaction evidence="8">
        <text>Dipeptidase E catalyzes the hydrolysis of dipeptides Asp-|-Xaa. It does not act on peptides with N-terminal Glu, Asn or Gln, nor does it cleave isoaspartyl peptides.</text>
        <dbReference type="EC" id="3.4.13.21"/>
    </reaction>
</comment>
<dbReference type="PANTHER" id="PTHR20842:SF0">
    <property type="entry name" value="ALPHA-ASPARTYL DIPEPTIDASE"/>
    <property type="match status" value="1"/>
</dbReference>
<reference evidence="12" key="1">
    <citation type="submission" date="2014-03" db="EMBL/GenBank/DDBJ databases">
        <title>The sialotranscriptome of Amblyomma triste, Amblyomma parvum and Amblyomma cajennense ticks, uncovered by 454-based RNA-seq.</title>
        <authorList>
            <person name="Garcia G.R."/>
            <person name="Gardinassi L.G."/>
            <person name="Ribeiro J.M."/>
            <person name="Anatriello E."/>
            <person name="Ferreira B.R."/>
            <person name="Moreira H.N."/>
            <person name="Mafra C."/>
            <person name="Olegario M.M."/>
            <person name="Szabo P.J."/>
            <person name="Miranda-Santos I.K."/>
            <person name="Maruyama S.R."/>
        </authorList>
    </citation>
    <scope>NUCLEOTIDE SEQUENCE</scope>
    <source>
        <strain evidence="12">Uberlandia</strain>
        <tissue evidence="12">Salivary glands</tissue>
    </source>
</reference>
<comment type="function">
    <text evidence="9">Hydrolyzes dipeptides containing N-terminal aspartate residues.</text>
</comment>
<organism evidence="12">
    <name type="scientific">Amblyomma cajennense</name>
    <name type="common">Cayenne tick</name>
    <name type="synonym">Acarus cajennensis</name>
    <dbReference type="NCBI Taxonomy" id="34607"/>
    <lineage>
        <taxon>Eukaryota</taxon>
        <taxon>Metazoa</taxon>
        <taxon>Ecdysozoa</taxon>
        <taxon>Arthropoda</taxon>
        <taxon>Chelicerata</taxon>
        <taxon>Arachnida</taxon>
        <taxon>Acari</taxon>
        <taxon>Parasitiformes</taxon>
        <taxon>Ixodida</taxon>
        <taxon>Ixodoidea</taxon>
        <taxon>Ixodidae</taxon>
        <taxon>Amblyomminae</taxon>
        <taxon>Amblyomma</taxon>
    </lineage>
</organism>
<proteinExistence type="evidence at transcript level"/>
<keyword evidence="7" id="KW-0224">Dipeptidase</keyword>
<evidence type="ECO:0000256" key="4">
    <source>
        <dbReference type="ARBA" id="ARBA00022670"/>
    </source>
</evidence>
<evidence type="ECO:0000313" key="12">
    <source>
        <dbReference type="EMBL" id="JAC21077.1"/>
    </source>
</evidence>
<comment type="similarity">
    <text evidence="2">Belongs to the peptidase S51 family.</text>
</comment>
<accession>A0A023FHY5</accession>
<evidence type="ECO:0000256" key="3">
    <source>
        <dbReference type="ARBA" id="ARBA00022490"/>
    </source>
</evidence>
<dbReference type="GO" id="GO:0005737">
    <property type="term" value="C:cytoplasm"/>
    <property type="evidence" value="ECO:0007669"/>
    <property type="project" value="UniProtKB-SubCell"/>
</dbReference>
<sequence>MSSSSSSSMGSPRRLLLLSNSTMHNGEFLEFAADAVKDFFKKSSTKRILFVPYAHKDYAAYATKVRARLGELGFEVDSIHEAADPVSAVKAAQGIFIGGGNTFRLLRTLYESNTAEAIRIRCLEDGMPYMGASAGTNVATANICTTNDMPILYPSTFVALRLVPFNINPHYIETDPDSKHMGETRDQRIYEYLEVGNHLPVLGMKEGSMLKVEGNHAVLLGNEAKLFTEDADPVYYKPGSDMSFLLTDKKTN</sequence>
<evidence type="ECO:0000256" key="7">
    <source>
        <dbReference type="ARBA" id="ARBA00022997"/>
    </source>
</evidence>
<dbReference type="InterPro" id="IPR029062">
    <property type="entry name" value="Class_I_gatase-like"/>
</dbReference>
<evidence type="ECO:0000256" key="2">
    <source>
        <dbReference type="ARBA" id="ARBA00006534"/>
    </source>
</evidence>
<dbReference type="InterPro" id="IPR005320">
    <property type="entry name" value="Peptidase_S51"/>
</dbReference>
<dbReference type="GO" id="GO:0016805">
    <property type="term" value="F:dipeptidase activity"/>
    <property type="evidence" value="ECO:0007669"/>
    <property type="project" value="UniProtKB-KW"/>
</dbReference>
<keyword evidence="5" id="KW-0378">Hydrolase</keyword>
<evidence type="ECO:0000256" key="10">
    <source>
        <dbReference type="ARBA" id="ARBA00066675"/>
    </source>
</evidence>
<evidence type="ECO:0000256" key="9">
    <source>
        <dbReference type="ARBA" id="ARBA00058347"/>
    </source>
</evidence>
<evidence type="ECO:0000256" key="5">
    <source>
        <dbReference type="ARBA" id="ARBA00022801"/>
    </source>
</evidence>
<dbReference type="EC" id="3.4.13.21" evidence="10"/>
<keyword evidence="6" id="KW-0720">Serine protease</keyword>